<keyword evidence="1" id="KW-1185">Reference proteome</keyword>
<protein>
    <submittedName>
        <fullName evidence="2">Uncharacterized protein</fullName>
    </submittedName>
</protein>
<organism evidence="1 2">
    <name type="scientific">Romanomermis culicivorax</name>
    <name type="common">Nematode worm</name>
    <dbReference type="NCBI Taxonomy" id="13658"/>
    <lineage>
        <taxon>Eukaryota</taxon>
        <taxon>Metazoa</taxon>
        <taxon>Ecdysozoa</taxon>
        <taxon>Nematoda</taxon>
        <taxon>Enoplea</taxon>
        <taxon>Dorylaimia</taxon>
        <taxon>Mermithida</taxon>
        <taxon>Mermithoidea</taxon>
        <taxon>Mermithidae</taxon>
        <taxon>Romanomermis</taxon>
    </lineage>
</organism>
<reference evidence="2" key="1">
    <citation type="submission" date="2022-11" db="UniProtKB">
        <authorList>
            <consortium name="WormBaseParasite"/>
        </authorList>
    </citation>
    <scope>IDENTIFICATION</scope>
</reference>
<sequence>MNFTEDMKIPGSVDNIRCIIDQSVLSEEDMTNMAIVHGPVTLFDRCTITYLVNRESMEIISCEYIPMKPSGGTFGSVFAASKIYGVLLNQSNIRSVLTITLKVNRKQYCGNLRKWTGMGFHYAIHQPNKPMPLFVLSHFELKLHGGYMFEIGIK</sequence>
<evidence type="ECO:0000313" key="1">
    <source>
        <dbReference type="Proteomes" id="UP000887565"/>
    </source>
</evidence>
<accession>A0A915L215</accession>
<proteinExistence type="predicted"/>
<name>A0A915L215_ROMCU</name>
<dbReference type="WBParaSite" id="nRc.2.0.1.t45189-RA">
    <property type="protein sequence ID" value="nRc.2.0.1.t45189-RA"/>
    <property type="gene ID" value="nRc.2.0.1.g45189"/>
</dbReference>
<dbReference type="Proteomes" id="UP000887565">
    <property type="component" value="Unplaced"/>
</dbReference>
<dbReference type="AlphaFoldDB" id="A0A915L215"/>
<evidence type="ECO:0000313" key="2">
    <source>
        <dbReference type="WBParaSite" id="nRc.2.0.1.t45189-RA"/>
    </source>
</evidence>